<protein>
    <submittedName>
        <fullName evidence="1">Uncharacterized protein</fullName>
    </submittedName>
</protein>
<accession>A0ABY6HEX1</accession>
<dbReference type="RefSeq" id="WP_228881105.1">
    <property type="nucleotide sequence ID" value="NZ_CABIIK010000028.1"/>
</dbReference>
<name>A0ABY6HEX1_9FIRM</name>
<evidence type="ECO:0000313" key="1">
    <source>
        <dbReference type="EMBL" id="UYO62113.1"/>
    </source>
</evidence>
<keyword evidence="2" id="KW-1185">Reference proteome</keyword>
<dbReference type="EMBL" id="CP087994">
    <property type="protein sequence ID" value="UYO62113.1"/>
    <property type="molecule type" value="Genomic_DNA"/>
</dbReference>
<gene>
    <name evidence="1" type="ORF">LNN31_15170</name>
</gene>
<dbReference type="Proteomes" id="UP001163550">
    <property type="component" value="Chromosome"/>
</dbReference>
<proteinExistence type="predicted"/>
<sequence>MIDQNERFCSCDCDCQYEFSQLIDDLIKDIQHLESETVRTRYELSRHLAYPYDEYLRSDILSDLGRRYNDHPAYQVYIQLLYNNQDPMETDAWCEHICRLAHGHHDSEY</sequence>
<organism evidence="1 2">
    <name type="scientific">Acetobacterium wieringae</name>
    <dbReference type="NCBI Taxonomy" id="52694"/>
    <lineage>
        <taxon>Bacteria</taxon>
        <taxon>Bacillati</taxon>
        <taxon>Bacillota</taxon>
        <taxon>Clostridia</taxon>
        <taxon>Eubacteriales</taxon>
        <taxon>Eubacteriaceae</taxon>
        <taxon>Acetobacterium</taxon>
    </lineage>
</organism>
<evidence type="ECO:0000313" key="2">
    <source>
        <dbReference type="Proteomes" id="UP001163550"/>
    </source>
</evidence>
<reference evidence="1" key="1">
    <citation type="submission" date="2021-11" db="EMBL/GenBank/DDBJ databases">
        <title>Isoprene-degrading acetogen.</title>
        <authorList>
            <person name="Yang Y."/>
            <person name="Jin H."/>
            <person name="Yan J."/>
        </authorList>
    </citation>
    <scope>NUCLEOTIDE SEQUENCE</scope>
    <source>
        <strain evidence="1">Berkeley</strain>
    </source>
</reference>